<dbReference type="GO" id="GO:0000156">
    <property type="term" value="F:phosphorelay response regulator activity"/>
    <property type="evidence" value="ECO:0007669"/>
    <property type="project" value="InterPro"/>
</dbReference>
<dbReference type="InterPro" id="IPR046947">
    <property type="entry name" value="LytR-like"/>
</dbReference>
<name>A0A2T6BTQ8_9FLAO</name>
<feature type="domain" description="HTH LytTR-type" evidence="1">
    <location>
        <begin position="7"/>
        <end position="108"/>
    </location>
</feature>
<evidence type="ECO:0000313" key="3">
    <source>
        <dbReference type="Proteomes" id="UP000244090"/>
    </source>
</evidence>
<dbReference type="Gene3D" id="2.40.50.1020">
    <property type="entry name" value="LytTr DNA-binding domain"/>
    <property type="match status" value="1"/>
</dbReference>
<dbReference type="OrthoDB" id="2962330at2"/>
<protein>
    <submittedName>
        <fullName evidence="2">LytTr DNA-binding domain-containing protein</fullName>
    </submittedName>
</protein>
<keyword evidence="2" id="KW-0238">DNA-binding</keyword>
<dbReference type="PANTHER" id="PTHR37299:SF1">
    <property type="entry name" value="STAGE 0 SPORULATION PROTEIN A HOMOLOG"/>
    <property type="match status" value="1"/>
</dbReference>
<evidence type="ECO:0000313" key="2">
    <source>
        <dbReference type="EMBL" id="PTX59461.1"/>
    </source>
</evidence>
<comment type="caution">
    <text evidence="2">The sequence shown here is derived from an EMBL/GenBank/DDBJ whole genome shotgun (WGS) entry which is preliminary data.</text>
</comment>
<proteinExistence type="predicted"/>
<dbReference type="PROSITE" id="PS50930">
    <property type="entry name" value="HTH_LYTTR"/>
    <property type="match status" value="1"/>
</dbReference>
<dbReference type="AlphaFoldDB" id="A0A2T6BTQ8"/>
<dbReference type="SMART" id="SM00850">
    <property type="entry name" value="LytTR"/>
    <property type="match status" value="1"/>
</dbReference>
<evidence type="ECO:0000259" key="1">
    <source>
        <dbReference type="PROSITE" id="PS50930"/>
    </source>
</evidence>
<keyword evidence="3" id="KW-1185">Reference proteome</keyword>
<dbReference type="Pfam" id="PF04397">
    <property type="entry name" value="LytTR"/>
    <property type="match status" value="1"/>
</dbReference>
<reference evidence="2 3" key="1">
    <citation type="submission" date="2018-04" db="EMBL/GenBank/DDBJ databases">
        <title>Genomic Encyclopedia of Archaeal and Bacterial Type Strains, Phase II (KMG-II): from individual species to whole genera.</title>
        <authorList>
            <person name="Goeker M."/>
        </authorList>
    </citation>
    <scope>NUCLEOTIDE SEQUENCE [LARGE SCALE GENOMIC DNA]</scope>
    <source>
        <strain evidence="2 3">DSM 25731</strain>
    </source>
</reference>
<sequence>MKYIDYLIIKKQQALCKVLIANIIYIEVEDNYSTIHTISNKYLVQKSLVKLKDLLKHKNFEQIHRKYLVNFDKVQKIDLYENLVYLNQNYVVSLSERYKKQLISKFDVIK</sequence>
<dbReference type="InterPro" id="IPR007492">
    <property type="entry name" value="LytTR_DNA-bd_dom"/>
</dbReference>
<organism evidence="2 3">
    <name type="scientific">Kordia periserrulae</name>
    <dbReference type="NCBI Taxonomy" id="701523"/>
    <lineage>
        <taxon>Bacteria</taxon>
        <taxon>Pseudomonadati</taxon>
        <taxon>Bacteroidota</taxon>
        <taxon>Flavobacteriia</taxon>
        <taxon>Flavobacteriales</taxon>
        <taxon>Flavobacteriaceae</taxon>
        <taxon>Kordia</taxon>
    </lineage>
</organism>
<gene>
    <name evidence="2" type="ORF">C8N46_10949</name>
</gene>
<dbReference type="RefSeq" id="WP_108116114.1">
    <property type="nucleotide sequence ID" value="NZ_QBKT01000009.1"/>
</dbReference>
<dbReference type="Proteomes" id="UP000244090">
    <property type="component" value="Unassembled WGS sequence"/>
</dbReference>
<accession>A0A2T6BTQ8</accession>
<dbReference type="EMBL" id="QBKT01000009">
    <property type="protein sequence ID" value="PTX59461.1"/>
    <property type="molecule type" value="Genomic_DNA"/>
</dbReference>
<dbReference type="PANTHER" id="PTHR37299">
    <property type="entry name" value="TRANSCRIPTIONAL REGULATOR-RELATED"/>
    <property type="match status" value="1"/>
</dbReference>
<dbReference type="GO" id="GO:0003677">
    <property type="term" value="F:DNA binding"/>
    <property type="evidence" value="ECO:0007669"/>
    <property type="project" value="UniProtKB-KW"/>
</dbReference>